<dbReference type="Gene3D" id="1.10.167.10">
    <property type="entry name" value="Regulator of G-protein Signalling 4, domain 2"/>
    <property type="match status" value="1"/>
</dbReference>
<feature type="region of interest" description="Disordered" evidence="17">
    <location>
        <begin position="510"/>
        <end position="570"/>
    </location>
</feature>
<dbReference type="GO" id="GO:0030877">
    <property type="term" value="C:beta-catenin destruction complex"/>
    <property type="evidence" value="ECO:0007669"/>
    <property type="project" value="TreeGrafter"/>
</dbReference>
<dbReference type="PANTHER" id="PTHR46102:SF3">
    <property type="entry name" value="AXIN-1"/>
    <property type="match status" value="1"/>
</dbReference>
<dbReference type="GO" id="GO:0031625">
    <property type="term" value="F:ubiquitin protein ligase binding"/>
    <property type="evidence" value="ECO:0007669"/>
    <property type="project" value="TreeGrafter"/>
</dbReference>
<dbReference type="Gene3D" id="2.40.240.130">
    <property type="match status" value="1"/>
</dbReference>
<dbReference type="PANTHER" id="PTHR46102">
    <property type="entry name" value="AXIN"/>
    <property type="match status" value="1"/>
</dbReference>
<dbReference type="RefSeq" id="XP_031418072.1">
    <property type="nucleotide sequence ID" value="XM_031562212.2"/>
</dbReference>
<dbReference type="OrthoDB" id="10007451at2759"/>
<dbReference type="GO" id="GO:0070411">
    <property type="term" value="F:I-SMAD binding"/>
    <property type="evidence" value="ECO:0007669"/>
    <property type="project" value="TreeGrafter"/>
</dbReference>
<feature type="compositionally biased region" description="Basic and acidic residues" evidence="17">
    <location>
        <begin position="599"/>
        <end position="616"/>
    </location>
</feature>
<evidence type="ECO:0000256" key="5">
    <source>
        <dbReference type="ARBA" id="ARBA00022473"/>
    </source>
</evidence>
<dbReference type="Pfam" id="PF16646">
    <property type="entry name" value="AXIN1_TNKS_BD"/>
    <property type="match status" value="2"/>
</dbReference>
<reference evidence="21" key="1">
    <citation type="submission" date="2025-08" db="UniProtKB">
        <authorList>
            <consortium name="RefSeq"/>
        </authorList>
    </citation>
    <scope>IDENTIFICATION</scope>
</reference>
<dbReference type="GO" id="GO:0005634">
    <property type="term" value="C:nucleus"/>
    <property type="evidence" value="ECO:0007669"/>
    <property type="project" value="UniProtKB-SubCell"/>
</dbReference>
<keyword evidence="5" id="KW-0217">Developmental protein</keyword>
<dbReference type="GO" id="GO:0090090">
    <property type="term" value="P:negative regulation of canonical Wnt signaling pathway"/>
    <property type="evidence" value="ECO:0007669"/>
    <property type="project" value="InterPro"/>
</dbReference>
<dbReference type="AlphaFoldDB" id="A0A6P8F4N1"/>
<evidence type="ECO:0000313" key="20">
    <source>
        <dbReference type="Proteomes" id="UP000515152"/>
    </source>
</evidence>
<dbReference type="InterPro" id="IPR029071">
    <property type="entry name" value="Ubiquitin-like_domsf"/>
</dbReference>
<keyword evidence="16" id="KW-0175">Coiled coil</keyword>
<evidence type="ECO:0000256" key="17">
    <source>
        <dbReference type="SAM" id="MobiDB-lite"/>
    </source>
</evidence>
<feature type="compositionally biased region" description="Polar residues" evidence="17">
    <location>
        <begin position="369"/>
        <end position="390"/>
    </location>
</feature>
<dbReference type="InterPro" id="IPR036305">
    <property type="entry name" value="RGS_sf"/>
</dbReference>
<dbReference type="GO" id="GO:0019901">
    <property type="term" value="F:protein kinase binding"/>
    <property type="evidence" value="ECO:0007669"/>
    <property type="project" value="TreeGrafter"/>
</dbReference>
<evidence type="ECO:0000259" key="19">
    <source>
        <dbReference type="PROSITE" id="PS50841"/>
    </source>
</evidence>
<dbReference type="InterPro" id="IPR032101">
    <property type="entry name" value="Axin_TNKS-bd"/>
</dbReference>
<feature type="coiled-coil region" evidence="16">
    <location>
        <begin position="442"/>
        <end position="472"/>
    </location>
</feature>
<dbReference type="SMART" id="SM00021">
    <property type="entry name" value="DAX"/>
    <property type="match status" value="1"/>
</dbReference>
<dbReference type="InterPro" id="IPR024066">
    <property type="entry name" value="RGS_subdom1/3"/>
</dbReference>
<dbReference type="GO" id="GO:0016055">
    <property type="term" value="P:Wnt signaling pathway"/>
    <property type="evidence" value="ECO:0007669"/>
    <property type="project" value="UniProtKB-KW"/>
</dbReference>
<dbReference type="PROSITE" id="PS50841">
    <property type="entry name" value="DIX"/>
    <property type="match status" value="1"/>
</dbReference>
<organism evidence="20 21">
    <name type="scientific">Clupea harengus</name>
    <name type="common">Atlantic herring</name>
    <dbReference type="NCBI Taxonomy" id="7950"/>
    <lineage>
        <taxon>Eukaryota</taxon>
        <taxon>Metazoa</taxon>
        <taxon>Chordata</taxon>
        <taxon>Craniata</taxon>
        <taxon>Vertebrata</taxon>
        <taxon>Euteleostomi</taxon>
        <taxon>Actinopterygii</taxon>
        <taxon>Neopterygii</taxon>
        <taxon>Teleostei</taxon>
        <taxon>Clupei</taxon>
        <taxon>Clupeiformes</taxon>
        <taxon>Clupeoidei</taxon>
        <taxon>Clupeidae</taxon>
        <taxon>Clupea</taxon>
    </lineage>
</organism>
<dbReference type="GO" id="GO:0060090">
    <property type="term" value="F:molecular adaptor activity"/>
    <property type="evidence" value="ECO:0007669"/>
    <property type="project" value="TreeGrafter"/>
</dbReference>
<evidence type="ECO:0000256" key="12">
    <source>
        <dbReference type="ARBA" id="ARBA00023136"/>
    </source>
</evidence>
<dbReference type="PRINTS" id="PR01301">
    <property type="entry name" value="RGSPROTEIN"/>
</dbReference>
<evidence type="ECO:0000256" key="4">
    <source>
        <dbReference type="ARBA" id="ARBA00013892"/>
    </source>
</evidence>
<evidence type="ECO:0000256" key="14">
    <source>
        <dbReference type="ARBA" id="ARBA00032466"/>
    </source>
</evidence>
<keyword evidence="6" id="KW-1003">Cell membrane</keyword>
<evidence type="ECO:0000256" key="3">
    <source>
        <dbReference type="ARBA" id="ARBA00004496"/>
    </source>
</evidence>
<dbReference type="InterPro" id="IPR016137">
    <property type="entry name" value="RGS"/>
</dbReference>
<dbReference type="InterPro" id="IPR001158">
    <property type="entry name" value="DIX"/>
</dbReference>
<protein>
    <recommendedName>
        <fullName evidence="4">Axin-1</fullName>
    </recommendedName>
    <alternativeName>
        <fullName evidence="14">Axis inhibition protein 1</fullName>
    </alternativeName>
</protein>
<evidence type="ECO:0000256" key="1">
    <source>
        <dbReference type="ARBA" id="ARBA00004123"/>
    </source>
</evidence>
<evidence type="ECO:0000313" key="21">
    <source>
        <dbReference type="RefSeq" id="XP_031418072.1"/>
    </source>
</evidence>
<feature type="region of interest" description="Disordered" evidence="17">
    <location>
        <begin position="1"/>
        <end position="26"/>
    </location>
</feature>
<feature type="compositionally biased region" description="Basic and acidic residues" evidence="17">
    <location>
        <begin position="8"/>
        <end position="21"/>
    </location>
</feature>
<evidence type="ECO:0000256" key="6">
    <source>
        <dbReference type="ARBA" id="ARBA00022475"/>
    </source>
</evidence>
<dbReference type="CDD" id="cd08707">
    <property type="entry name" value="RGS_Axin"/>
    <property type="match status" value="1"/>
</dbReference>
<dbReference type="Pfam" id="PF00615">
    <property type="entry name" value="RGS"/>
    <property type="match status" value="1"/>
</dbReference>
<dbReference type="SUPFAM" id="SSF48097">
    <property type="entry name" value="Regulator of G-protein signaling, RGS"/>
    <property type="match status" value="1"/>
</dbReference>
<dbReference type="Proteomes" id="UP000515152">
    <property type="component" value="Chromosome 24"/>
</dbReference>
<dbReference type="GO" id="GO:0005737">
    <property type="term" value="C:cytoplasm"/>
    <property type="evidence" value="ECO:0007669"/>
    <property type="project" value="UniProtKB-SubCell"/>
</dbReference>
<feature type="region of interest" description="Disordered" evidence="17">
    <location>
        <begin position="585"/>
        <end position="623"/>
    </location>
</feature>
<keyword evidence="9 15" id="KW-0879">Wnt signaling pathway</keyword>
<accession>A0A6P8F4N1</accession>
<evidence type="ECO:0000256" key="7">
    <source>
        <dbReference type="ARBA" id="ARBA00022490"/>
    </source>
</evidence>
<evidence type="ECO:0000256" key="9">
    <source>
        <dbReference type="ARBA" id="ARBA00022687"/>
    </source>
</evidence>
<dbReference type="GO" id="GO:0032436">
    <property type="term" value="P:positive regulation of proteasomal ubiquitin-dependent protein catabolic process"/>
    <property type="evidence" value="ECO:0007669"/>
    <property type="project" value="TreeGrafter"/>
</dbReference>
<dbReference type="Gene3D" id="1.10.196.10">
    <property type="match status" value="1"/>
</dbReference>
<evidence type="ECO:0000256" key="13">
    <source>
        <dbReference type="ARBA" id="ARBA00023242"/>
    </source>
</evidence>
<evidence type="ECO:0000256" key="2">
    <source>
        <dbReference type="ARBA" id="ARBA00004236"/>
    </source>
</evidence>
<evidence type="ECO:0000259" key="18">
    <source>
        <dbReference type="PROSITE" id="PS50132"/>
    </source>
</evidence>
<keyword evidence="10" id="KW-0013">ADP-ribosylation</keyword>
<evidence type="ECO:0000256" key="8">
    <source>
        <dbReference type="ARBA" id="ARBA00022553"/>
    </source>
</evidence>
<dbReference type="InterPro" id="IPR044926">
    <property type="entry name" value="RGS_subdomain_2"/>
</dbReference>
<dbReference type="KEGG" id="char:105893690"/>
<proteinExistence type="predicted"/>
<dbReference type="FunFam" id="2.40.240.130:FF:000002">
    <property type="entry name" value="Axin 1"/>
    <property type="match status" value="1"/>
</dbReference>
<dbReference type="InterPro" id="IPR038207">
    <property type="entry name" value="DIX_dom_sf"/>
</dbReference>
<dbReference type="SUPFAM" id="SSF54236">
    <property type="entry name" value="Ubiquitin-like"/>
    <property type="match status" value="1"/>
</dbReference>
<feature type="region of interest" description="Disordered" evidence="17">
    <location>
        <begin position="368"/>
        <end position="396"/>
    </location>
</feature>
<dbReference type="Pfam" id="PF00778">
    <property type="entry name" value="DIX"/>
    <property type="match status" value="1"/>
</dbReference>
<keyword evidence="13" id="KW-0539">Nucleus</keyword>
<dbReference type="PROSITE" id="PS50132">
    <property type="entry name" value="RGS"/>
    <property type="match status" value="1"/>
</dbReference>
<feature type="domain" description="RGS" evidence="18">
    <location>
        <begin position="108"/>
        <end position="249"/>
    </location>
</feature>
<feature type="domain" description="DIX" evidence="19">
    <location>
        <begin position="759"/>
        <end position="841"/>
    </location>
</feature>
<dbReference type="GeneID" id="105893690"/>
<evidence type="ECO:0000256" key="10">
    <source>
        <dbReference type="ARBA" id="ARBA00022765"/>
    </source>
</evidence>
<keyword evidence="7" id="KW-0963">Cytoplasm</keyword>
<evidence type="ECO:0000256" key="15">
    <source>
        <dbReference type="PROSITE-ProRule" id="PRU00069"/>
    </source>
</evidence>
<dbReference type="GO" id="GO:0042802">
    <property type="term" value="F:identical protein binding"/>
    <property type="evidence" value="ECO:0007669"/>
    <property type="project" value="TreeGrafter"/>
</dbReference>
<keyword evidence="20" id="KW-1185">Reference proteome</keyword>
<evidence type="ECO:0000256" key="16">
    <source>
        <dbReference type="SAM" id="Coils"/>
    </source>
</evidence>
<dbReference type="CDD" id="cd11582">
    <property type="entry name" value="Axin_TNKS_binding"/>
    <property type="match status" value="1"/>
</dbReference>
<dbReference type="GO" id="GO:0005886">
    <property type="term" value="C:plasma membrane"/>
    <property type="evidence" value="ECO:0007669"/>
    <property type="project" value="UniProtKB-SubCell"/>
</dbReference>
<dbReference type="GO" id="GO:0008013">
    <property type="term" value="F:beta-catenin binding"/>
    <property type="evidence" value="ECO:0007669"/>
    <property type="project" value="TreeGrafter"/>
</dbReference>
<feature type="compositionally biased region" description="Basic and acidic residues" evidence="17">
    <location>
        <begin position="548"/>
        <end position="562"/>
    </location>
</feature>
<evidence type="ECO:0000256" key="11">
    <source>
        <dbReference type="ARBA" id="ARBA00022843"/>
    </source>
</evidence>
<gene>
    <name evidence="21" type="primary">LOC105893690</name>
</gene>
<dbReference type="GO" id="GO:0048468">
    <property type="term" value="P:cell development"/>
    <property type="evidence" value="ECO:0007669"/>
    <property type="project" value="TreeGrafter"/>
</dbReference>
<name>A0A6P8F4N1_CLUHA</name>
<feature type="compositionally biased region" description="Basic residues" evidence="17">
    <location>
        <begin position="524"/>
        <end position="534"/>
    </location>
</feature>
<dbReference type="InterPro" id="IPR043581">
    <property type="entry name" value="Axin-like"/>
</dbReference>
<keyword evidence="11" id="KW-0832">Ubl conjugation</keyword>
<keyword evidence="8" id="KW-0597">Phosphoprotein</keyword>
<keyword evidence="12" id="KW-0472">Membrane</keyword>
<sequence>MSVRIRSRHADMGGHFNEDAPRPPVPGMEGDTLASPLANHGRPLCHHSFYPTKGGGGGGVGGGGGDAFRALTDCSVSVATPRRSDLDLGYEPEGSASPTPPYVRWAESLHSLLDDEDGIQLFRAFLCQECCGDLLDFWFACSGFRKLPGASGVCGAAAADGVQPAGTDSVEGGKRLKLAKAIYRKYIADGSGVAARQIKPATRTFIRDCVSRGQLDAALFDQAQTEVQAWMEENTYPLFLKSDVYLKHAREHGSWGTGGEDRSQAAANGKGFPGAVDAVTTATAAPTPLLPGYLPTLMEDKEWERTEREESEDDSAPVSRLTRELLMETAPHRSSGRKPQAGRECRQIPWREPVNPYWVNTGYARAPATSANDSEQQSMSSDADTLSLPDSSVDGIPPYRYRKHHRKEMQESAKVNGRVPLPHIPRTHRLPKDMHVEPEKFAAELISRLEMVQREREAQERLEERLRRVRMEEEGDDADVSVATSAPSYVGVAEDDAERILDEHVQRVMKTPGCHSPRSPPHPHPYHAPKHPYHVHPLALTHAHPHGHPPEHEASWNGDAHHYSSSRGRSYGDGVGAGAAELMGYGSKGSTLSRRGLKPKGEAGKSEEGRGPDGRGVEPGVPVQELDHKQKIMMWMMEGEKENGRHKKSSYSGSGSFKALDLCRPGALDRSGGVSGVVGVGGVGGVSVPHGWSGGGVVGAVRGVQPSHPFIQDPTMPPNPAPNPLTQLEEARRRLEEERRRNAALQAKQRHKSAKRPLCENVTVAYYFCGEPIPYRTSVKGRVVTLGQFKELLTKKGSYRFYFKKVSDEFDCGVVFEEVREDDAILPIFEERIIGKVEKID</sequence>
<comment type="subcellular location">
    <subcellularLocation>
        <location evidence="2">Cell membrane</location>
    </subcellularLocation>
    <subcellularLocation>
        <location evidence="3">Cytoplasm</location>
    </subcellularLocation>
    <subcellularLocation>
        <location evidence="1">Nucleus</location>
    </subcellularLocation>
</comment>
<dbReference type="InterPro" id="IPR014936">
    <property type="entry name" value="Axin_b-cat-bd"/>
</dbReference>
<dbReference type="Pfam" id="PF08833">
    <property type="entry name" value="Axin_b-cat_bind"/>
    <property type="match status" value="1"/>
</dbReference>
<dbReference type="SMART" id="SM00315">
    <property type="entry name" value="RGS"/>
    <property type="match status" value="1"/>
</dbReference>